<dbReference type="SMART" id="SM00986">
    <property type="entry name" value="UDG"/>
    <property type="match status" value="1"/>
</dbReference>
<keyword evidence="1" id="KW-0227">DNA damage</keyword>
<feature type="domain" description="Uracil-DNA glycosylase-like" evidence="4">
    <location>
        <begin position="30"/>
        <end position="191"/>
    </location>
</feature>
<name>A0A8J3BRW3_9ACTN</name>
<dbReference type="Gene3D" id="3.40.470.10">
    <property type="entry name" value="Uracil-DNA glycosylase-like domain"/>
    <property type="match status" value="1"/>
</dbReference>
<evidence type="ECO:0000313" key="5">
    <source>
        <dbReference type="EMBL" id="GGK71765.1"/>
    </source>
</evidence>
<proteinExistence type="predicted"/>
<keyword evidence="3" id="KW-0234">DNA repair</keyword>
<keyword evidence="6" id="KW-1185">Reference proteome</keyword>
<organism evidence="5 6">
    <name type="scientific">Mangrovihabitans endophyticus</name>
    <dbReference type="NCBI Taxonomy" id="1751298"/>
    <lineage>
        <taxon>Bacteria</taxon>
        <taxon>Bacillati</taxon>
        <taxon>Actinomycetota</taxon>
        <taxon>Actinomycetes</taxon>
        <taxon>Micromonosporales</taxon>
        <taxon>Micromonosporaceae</taxon>
        <taxon>Mangrovihabitans</taxon>
    </lineage>
</organism>
<dbReference type="EMBL" id="BMMX01000001">
    <property type="protein sequence ID" value="GGK71765.1"/>
    <property type="molecule type" value="Genomic_DNA"/>
</dbReference>
<evidence type="ECO:0000256" key="1">
    <source>
        <dbReference type="ARBA" id="ARBA00022763"/>
    </source>
</evidence>
<reference evidence="5" key="1">
    <citation type="journal article" date="2014" name="Int. J. Syst. Evol. Microbiol.">
        <title>Complete genome sequence of Corynebacterium casei LMG S-19264T (=DSM 44701T), isolated from a smear-ripened cheese.</title>
        <authorList>
            <consortium name="US DOE Joint Genome Institute (JGI-PGF)"/>
            <person name="Walter F."/>
            <person name="Albersmeier A."/>
            <person name="Kalinowski J."/>
            <person name="Ruckert C."/>
        </authorList>
    </citation>
    <scope>NUCLEOTIDE SEQUENCE</scope>
    <source>
        <strain evidence="5">CGMCC 4.7299</strain>
    </source>
</reference>
<gene>
    <name evidence="5" type="ORF">GCM10012284_01820</name>
</gene>
<dbReference type="InterPro" id="IPR015637">
    <property type="entry name" value="MUG/TDG"/>
</dbReference>
<evidence type="ECO:0000256" key="3">
    <source>
        <dbReference type="ARBA" id="ARBA00023204"/>
    </source>
</evidence>
<sequence>MTPPPPAARDGGVRRPSRAELAGAAGGTIADVGGPGLRVLFCGINPSLYSAATGWHFARPGNRFWPALHRSGFTERLLHPSEQAELPARGLGVTNVVARATARADELAPAELVAGGVVLAELVGRWRPRIVAVLGVTAYRAAFGRPRAAIGRQEHVIAGSPVWVLPNPSGLNAAWQLDRLAGEFARLRAAAGQ</sequence>
<dbReference type="CDD" id="cd10028">
    <property type="entry name" value="UDG-F2_TDG_MUG"/>
    <property type="match status" value="1"/>
</dbReference>
<comment type="caution">
    <text evidence="5">The sequence shown here is derived from an EMBL/GenBank/DDBJ whole genome shotgun (WGS) entry which is preliminary data.</text>
</comment>
<dbReference type="AlphaFoldDB" id="A0A8J3BRW3"/>
<dbReference type="GO" id="GO:0008263">
    <property type="term" value="F:pyrimidine-specific mismatch base pair DNA N-glycosylase activity"/>
    <property type="evidence" value="ECO:0007669"/>
    <property type="project" value="TreeGrafter"/>
</dbReference>
<dbReference type="GO" id="GO:0004844">
    <property type="term" value="F:uracil DNA N-glycosylase activity"/>
    <property type="evidence" value="ECO:0007669"/>
    <property type="project" value="TreeGrafter"/>
</dbReference>
<dbReference type="SMART" id="SM00987">
    <property type="entry name" value="UreE_C"/>
    <property type="match status" value="1"/>
</dbReference>
<dbReference type="RefSeq" id="WP_189077077.1">
    <property type="nucleotide sequence ID" value="NZ_BMMX01000001.1"/>
</dbReference>
<dbReference type="PANTHER" id="PTHR12159:SF9">
    <property type="entry name" value="G_T MISMATCH-SPECIFIC THYMINE DNA GLYCOSYLASE"/>
    <property type="match status" value="1"/>
</dbReference>
<evidence type="ECO:0000259" key="4">
    <source>
        <dbReference type="SMART" id="SM00986"/>
    </source>
</evidence>
<protein>
    <submittedName>
        <fullName evidence="5">Mismatch-specific DNA-glycosylase</fullName>
    </submittedName>
</protein>
<dbReference type="InterPro" id="IPR005122">
    <property type="entry name" value="Uracil-DNA_glycosylase-like"/>
</dbReference>
<reference evidence="5" key="2">
    <citation type="submission" date="2020-09" db="EMBL/GenBank/DDBJ databases">
        <authorList>
            <person name="Sun Q."/>
            <person name="Zhou Y."/>
        </authorList>
    </citation>
    <scope>NUCLEOTIDE SEQUENCE</scope>
    <source>
        <strain evidence="5">CGMCC 4.7299</strain>
    </source>
</reference>
<evidence type="ECO:0000313" key="6">
    <source>
        <dbReference type="Proteomes" id="UP000656042"/>
    </source>
</evidence>
<dbReference type="NCBIfam" id="NF007570">
    <property type="entry name" value="PRK10201.1"/>
    <property type="match status" value="1"/>
</dbReference>
<dbReference type="PANTHER" id="PTHR12159">
    <property type="entry name" value="G/T AND G/U MISMATCH-SPECIFIC DNA GLYCOSYLASE"/>
    <property type="match status" value="1"/>
</dbReference>
<dbReference type="Proteomes" id="UP000656042">
    <property type="component" value="Unassembled WGS sequence"/>
</dbReference>
<evidence type="ECO:0000256" key="2">
    <source>
        <dbReference type="ARBA" id="ARBA00022801"/>
    </source>
</evidence>
<keyword evidence="2" id="KW-0378">Hydrolase</keyword>
<dbReference type="GO" id="GO:0006285">
    <property type="term" value="P:base-excision repair, AP site formation"/>
    <property type="evidence" value="ECO:0007669"/>
    <property type="project" value="InterPro"/>
</dbReference>
<accession>A0A8J3BRW3</accession>
<dbReference type="SUPFAM" id="SSF52141">
    <property type="entry name" value="Uracil-DNA glycosylase-like"/>
    <property type="match status" value="1"/>
</dbReference>
<dbReference type="InterPro" id="IPR036895">
    <property type="entry name" value="Uracil-DNA_glycosylase-like_sf"/>
</dbReference>
<dbReference type="Pfam" id="PF03167">
    <property type="entry name" value="UDG"/>
    <property type="match status" value="1"/>
</dbReference>